<feature type="domain" description="EF-hand" evidence="2">
    <location>
        <begin position="113"/>
        <end position="126"/>
    </location>
</feature>
<feature type="signal peptide" evidence="1">
    <location>
        <begin position="1"/>
        <end position="21"/>
    </location>
</feature>
<name>A0ABY1PS05_9BACT</name>
<dbReference type="InterPro" id="IPR011992">
    <property type="entry name" value="EF-hand-dom_pair"/>
</dbReference>
<protein>
    <submittedName>
        <fullName evidence="3">EF hand</fullName>
    </submittedName>
</protein>
<accession>A0ABY1PS05</accession>
<dbReference type="EMBL" id="FXUG01000001">
    <property type="protein sequence ID" value="SMP42892.1"/>
    <property type="molecule type" value="Genomic_DNA"/>
</dbReference>
<feature type="chain" id="PRO_5045542178" evidence="1">
    <location>
        <begin position="22"/>
        <end position="173"/>
    </location>
</feature>
<evidence type="ECO:0000313" key="4">
    <source>
        <dbReference type="Proteomes" id="UP001158067"/>
    </source>
</evidence>
<feature type="domain" description="EF-hand" evidence="2">
    <location>
        <begin position="78"/>
        <end position="95"/>
    </location>
</feature>
<sequence>MTRTLILVTLLSALLAANAFAVSKIQEDLPLFGLKPGNGHGSALLEKFDTDKDGQLNDAEKAVVLGKVKEYTDAKEADALKKFDADKDGRLNADEQAARNKAELEAEIAIYDSFDKDGDGKVSTAERKAGGSAFTGGDPIASLARKLKYGTSAVNNPHKLAAGTAKYQKQAKE</sequence>
<dbReference type="Pfam" id="PF13202">
    <property type="entry name" value="EF-hand_5"/>
    <property type="match status" value="3"/>
</dbReference>
<keyword evidence="4" id="KW-1185">Reference proteome</keyword>
<gene>
    <name evidence="3" type="ORF">SAMN06265222_101859</name>
</gene>
<keyword evidence="1" id="KW-0732">Signal</keyword>
<feature type="domain" description="EF-hand" evidence="2">
    <location>
        <begin position="44"/>
        <end position="58"/>
    </location>
</feature>
<dbReference type="SUPFAM" id="SSF47473">
    <property type="entry name" value="EF-hand"/>
    <property type="match status" value="1"/>
</dbReference>
<reference evidence="3 4" key="1">
    <citation type="submission" date="2017-05" db="EMBL/GenBank/DDBJ databases">
        <authorList>
            <person name="Varghese N."/>
            <person name="Submissions S."/>
        </authorList>
    </citation>
    <scope>NUCLEOTIDE SEQUENCE [LARGE SCALE GENOMIC DNA]</scope>
    <source>
        <strain evidence="3 4">DSM 25457</strain>
    </source>
</reference>
<dbReference type="Gene3D" id="1.10.238.10">
    <property type="entry name" value="EF-hand"/>
    <property type="match status" value="1"/>
</dbReference>
<evidence type="ECO:0000259" key="2">
    <source>
        <dbReference type="Pfam" id="PF13202"/>
    </source>
</evidence>
<evidence type="ECO:0000313" key="3">
    <source>
        <dbReference type="EMBL" id="SMP42892.1"/>
    </source>
</evidence>
<dbReference type="Proteomes" id="UP001158067">
    <property type="component" value="Unassembled WGS sequence"/>
</dbReference>
<evidence type="ECO:0000256" key="1">
    <source>
        <dbReference type="SAM" id="SignalP"/>
    </source>
</evidence>
<proteinExistence type="predicted"/>
<comment type="caution">
    <text evidence="3">The sequence shown here is derived from an EMBL/GenBank/DDBJ whole genome shotgun (WGS) entry which is preliminary data.</text>
</comment>
<organism evidence="3 4">
    <name type="scientific">Neorhodopirellula lusitana</name>
    <dbReference type="NCBI Taxonomy" id="445327"/>
    <lineage>
        <taxon>Bacteria</taxon>
        <taxon>Pseudomonadati</taxon>
        <taxon>Planctomycetota</taxon>
        <taxon>Planctomycetia</taxon>
        <taxon>Pirellulales</taxon>
        <taxon>Pirellulaceae</taxon>
        <taxon>Neorhodopirellula</taxon>
    </lineage>
</organism>
<dbReference type="InterPro" id="IPR002048">
    <property type="entry name" value="EF_hand_dom"/>
</dbReference>